<dbReference type="SMART" id="SM00347">
    <property type="entry name" value="HTH_MARR"/>
    <property type="match status" value="1"/>
</dbReference>
<accession>A0A1Y6FN49</accession>
<dbReference type="Proteomes" id="UP000194469">
    <property type="component" value="Unassembled WGS sequence"/>
</dbReference>
<keyword evidence="1" id="KW-0560">Oxidoreductase</keyword>
<dbReference type="Pfam" id="PF12802">
    <property type="entry name" value="MarR_2"/>
    <property type="match status" value="1"/>
</dbReference>
<name>A0A1Y6FN49_9SPHN</name>
<dbReference type="AlphaFoldDB" id="A0A1Y6FN49"/>
<evidence type="ECO:0000313" key="4">
    <source>
        <dbReference type="EMBL" id="SMQ76444.1"/>
    </source>
</evidence>
<feature type="domain" description="Flavin reductase like" evidence="3">
    <location>
        <begin position="16"/>
        <end position="161"/>
    </location>
</feature>
<dbReference type="InterPro" id="IPR012349">
    <property type="entry name" value="Split_barrel_FMN-bd"/>
</dbReference>
<keyword evidence="5" id="KW-1185">Reference proteome</keyword>
<dbReference type="EMBL" id="FXWL01000002">
    <property type="protein sequence ID" value="SMQ76444.1"/>
    <property type="molecule type" value="Genomic_DNA"/>
</dbReference>
<gene>
    <name evidence="4" type="ORF">SAMN06295984_1884</name>
</gene>
<dbReference type="PANTHER" id="PTHR30466:SF1">
    <property type="entry name" value="FMN REDUCTASE (NADH) RUTF"/>
    <property type="match status" value="1"/>
</dbReference>
<dbReference type="GeneID" id="303002215"/>
<sequence length="331" mass="36017">MEPTPQTSANDLRSALRALVRPVAVVTAAHAGRHYAMAATAFCEVSMDPPSMLLCINRANATHAVVAEGGELCLNLLAEDHCEISRRCGGGVEPEERFDLGDWVFDPGRPPRLADACASILLRPVRVVDHATHAVVIGEVTGVTRRGDRSPLGFHDGAYLFPLAGAAFNLVAQSARLGEAGGMTDGFLMLDVMRAFYWFDEGLQSALRARGWDEVSRSQSMAFANIALGVRRPIDLARNLGITRQGVSKMLQEMVDREWVVIEPDPTDKRASIVVFSEKSQQLRADALEILDRIDEELGKRIGRKALESLRATLARDWGPPPEIAGNGSPQ</sequence>
<proteinExistence type="predicted"/>
<dbReference type="GO" id="GO:0003700">
    <property type="term" value="F:DNA-binding transcription factor activity"/>
    <property type="evidence" value="ECO:0007669"/>
    <property type="project" value="InterPro"/>
</dbReference>
<dbReference type="InterPro" id="IPR036388">
    <property type="entry name" value="WH-like_DNA-bd_sf"/>
</dbReference>
<dbReference type="InterPro" id="IPR000835">
    <property type="entry name" value="HTH_MarR-typ"/>
</dbReference>
<dbReference type="InterPro" id="IPR036390">
    <property type="entry name" value="WH_DNA-bd_sf"/>
</dbReference>
<dbReference type="SUPFAM" id="SSF50475">
    <property type="entry name" value="FMN-binding split barrel"/>
    <property type="match status" value="1"/>
</dbReference>
<dbReference type="SMART" id="SM00903">
    <property type="entry name" value="Flavin_Reduct"/>
    <property type="match status" value="1"/>
</dbReference>
<dbReference type="PANTHER" id="PTHR30466">
    <property type="entry name" value="FLAVIN REDUCTASE"/>
    <property type="match status" value="1"/>
</dbReference>
<dbReference type="RefSeq" id="WP_086456926.1">
    <property type="nucleotide sequence ID" value="NZ_FXWL01000002.1"/>
</dbReference>
<dbReference type="Gene3D" id="1.10.10.10">
    <property type="entry name" value="Winged helix-like DNA-binding domain superfamily/Winged helix DNA-binding domain"/>
    <property type="match status" value="1"/>
</dbReference>
<evidence type="ECO:0000313" key="5">
    <source>
        <dbReference type="Proteomes" id="UP000194469"/>
    </source>
</evidence>
<dbReference type="SUPFAM" id="SSF46785">
    <property type="entry name" value="Winged helix' DNA-binding domain"/>
    <property type="match status" value="1"/>
</dbReference>
<reference evidence="5" key="1">
    <citation type="submission" date="2017-04" db="EMBL/GenBank/DDBJ databases">
        <authorList>
            <person name="Varghese N."/>
            <person name="Submissions S."/>
        </authorList>
    </citation>
    <scope>NUCLEOTIDE SEQUENCE [LARGE SCALE GENOMIC DNA]</scope>
    <source>
        <strain evidence="5">UI2</strain>
    </source>
</reference>
<dbReference type="GO" id="GO:0042602">
    <property type="term" value="F:riboflavin reductase (NADPH) activity"/>
    <property type="evidence" value="ECO:0007669"/>
    <property type="project" value="TreeGrafter"/>
</dbReference>
<evidence type="ECO:0000259" key="2">
    <source>
        <dbReference type="SMART" id="SM00347"/>
    </source>
</evidence>
<dbReference type="InterPro" id="IPR002563">
    <property type="entry name" value="Flavin_Rdtase-like_dom"/>
</dbReference>
<dbReference type="Gene3D" id="2.30.110.10">
    <property type="entry name" value="Electron Transport, Fmn-binding Protein, Chain A"/>
    <property type="match status" value="1"/>
</dbReference>
<evidence type="ECO:0000259" key="3">
    <source>
        <dbReference type="SMART" id="SM00903"/>
    </source>
</evidence>
<evidence type="ECO:0000256" key="1">
    <source>
        <dbReference type="ARBA" id="ARBA00023002"/>
    </source>
</evidence>
<organism evidence="4 5">
    <name type="scientific">Sphingopyxis terrae subsp. ummariensis</name>
    <dbReference type="NCBI Taxonomy" id="429001"/>
    <lineage>
        <taxon>Bacteria</taxon>
        <taxon>Pseudomonadati</taxon>
        <taxon>Pseudomonadota</taxon>
        <taxon>Alphaproteobacteria</taxon>
        <taxon>Sphingomonadales</taxon>
        <taxon>Sphingomonadaceae</taxon>
        <taxon>Sphingopyxis</taxon>
    </lineage>
</organism>
<protein>
    <submittedName>
        <fullName evidence="4">NADH-FMN oxidoreductase RutF, flavin reductase (DIM6/NTAB) family</fullName>
    </submittedName>
</protein>
<dbReference type="GO" id="GO:0010181">
    <property type="term" value="F:FMN binding"/>
    <property type="evidence" value="ECO:0007669"/>
    <property type="project" value="InterPro"/>
</dbReference>
<dbReference type="Pfam" id="PF01613">
    <property type="entry name" value="Flavin_Reduct"/>
    <property type="match status" value="1"/>
</dbReference>
<dbReference type="InterPro" id="IPR050268">
    <property type="entry name" value="NADH-dep_flavin_reductase"/>
</dbReference>
<feature type="domain" description="HTH marR-type" evidence="2">
    <location>
        <begin position="208"/>
        <end position="307"/>
    </location>
</feature>